<reference evidence="2 3" key="1">
    <citation type="submission" date="2018-06" db="EMBL/GenBank/DDBJ databases">
        <title>The draft genome sequences of strains SCU63 and S1.</title>
        <authorList>
            <person name="Gan L."/>
        </authorList>
    </citation>
    <scope>NUCLEOTIDE SEQUENCE [LARGE SCALE GENOMIC DNA]</scope>
    <source>
        <strain evidence="2 3">SCU63</strain>
    </source>
</reference>
<gene>
    <name evidence="2" type="ORF">DP120_04305</name>
</gene>
<evidence type="ECO:0000313" key="3">
    <source>
        <dbReference type="Proteomes" id="UP000251002"/>
    </source>
</evidence>
<dbReference type="InterPro" id="IPR000182">
    <property type="entry name" value="GNAT_dom"/>
</dbReference>
<sequence length="184" mass="21236">MDDRYIFESERLGFRRWKSDDRGAFARMNADPQVMEYFPNMLTQIESDKLIERFEQHTEEKGFGIWAVERKEDRVFIGFIGLLEVGFDAGFQGAVEIGWRLDNKFWKRGYATEGAKSCLDYAFGVLGMNEIVSFTATLNHPSETVMQRIGMKKAGEFDHPKLEEGSPLKRHVLYKITAAEYASQ</sequence>
<protein>
    <submittedName>
        <fullName evidence="2">N-acetyltransferase</fullName>
    </submittedName>
</protein>
<dbReference type="SUPFAM" id="SSF55729">
    <property type="entry name" value="Acyl-CoA N-acyltransferases (Nat)"/>
    <property type="match status" value="1"/>
</dbReference>
<dbReference type="Proteomes" id="UP000251002">
    <property type="component" value="Unassembled WGS sequence"/>
</dbReference>
<evidence type="ECO:0000259" key="1">
    <source>
        <dbReference type="PROSITE" id="PS51186"/>
    </source>
</evidence>
<dbReference type="PANTHER" id="PTHR43792:SF1">
    <property type="entry name" value="N-ACETYLTRANSFERASE DOMAIN-CONTAINING PROTEIN"/>
    <property type="match status" value="1"/>
</dbReference>
<dbReference type="Gene3D" id="3.40.630.30">
    <property type="match status" value="1"/>
</dbReference>
<name>A0A365L7V8_9BACL</name>
<dbReference type="Pfam" id="PF13302">
    <property type="entry name" value="Acetyltransf_3"/>
    <property type="match status" value="1"/>
</dbReference>
<dbReference type="InterPro" id="IPR016181">
    <property type="entry name" value="Acyl_CoA_acyltransferase"/>
</dbReference>
<proteinExistence type="predicted"/>
<accession>A0A365L7V8</accession>
<feature type="domain" description="N-acetyltransferase" evidence="1">
    <location>
        <begin position="12"/>
        <end position="179"/>
    </location>
</feature>
<evidence type="ECO:0000313" key="2">
    <source>
        <dbReference type="EMBL" id="RAZ81502.1"/>
    </source>
</evidence>
<keyword evidence="3" id="KW-1185">Reference proteome</keyword>
<dbReference type="InterPro" id="IPR051531">
    <property type="entry name" value="N-acetyltransferase"/>
</dbReference>
<keyword evidence="2" id="KW-0808">Transferase</keyword>
<dbReference type="EMBL" id="QLZR01000001">
    <property type="protein sequence ID" value="RAZ81502.1"/>
    <property type="molecule type" value="Genomic_DNA"/>
</dbReference>
<comment type="caution">
    <text evidence="2">The sequence shown here is derived from an EMBL/GenBank/DDBJ whole genome shotgun (WGS) entry which is preliminary data.</text>
</comment>
<dbReference type="AlphaFoldDB" id="A0A365L7V8"/>
<dbReference type="GO" id="GO:0016747">
    <property type="term" value="F:acyltransferase activity, transferring groups other than amino-acyl groups"/>
    <property type="evidence" value="ECO:0007669"/>
    <property type="project" value="InterPro"/>
</dbReference>
<dbReference type="PROSITE" id="PS51186">
    <property type="entry name" value="GNAT"/>
    <property type="match status" value="1"/>
</dbReference>
<organism evidence="2 3">
    <name type="scientific">Planococcus halotolerans</name>
    <dbReference type="NCBI Taxonomy" id="2233542"/>
    <lineage>
        <taxon>Bacteria</taxon>
        <taxon>Bacillati</taxon>
        <taxon>Bacillota</taxon>
        <taxon>Bacilli</taxon>
        <taxon>Bacillales</taxon>
        <taxon>Caryophanaceae</taxon>
        <taxon>Planococcus</taxon>
    </lineage>
</organism>
<dbReference type="PANTHER" id="PTHR43792">
    <property type="entry name" value="GNAT FAMILY, PUTATIVE (AFU_ORTHOLOGUE AFUA_3G00765)-RELATED-RELATED"/>
    <property type="match status" value="1"/>
</dbReference>